<dbReference type="CDD" id="cd04878">
    <property type="entry name" value="ACT_AHAS"/>
    <property type="match status" value="1"/>
</dbReference>
<dbReference type="InterPro" id="IPR039557">
    <property type="entry name" value="AHAS_ACT"/>
</dbReference>
<evidence type="ECO:0000256" key="6">
    <source>
        <dbReference type="ARBA" id="ARBA00023304"/>
    </source>
</evidence>
<dbReference type="PANTHER" id="PTHR30239">
    <property type="entry name" value="ACETOLACTATE SYNTHASE SMALL SUBUNIT"/>
    <property type="match status" value="1"/>
</dbReference>
<reference evidence="10 11" key="1">
    <citation type="journal article" date="2012" name="J. Bacteriol.">
        <title>Draft Genome Sequence of Turicella otitidis ATCC 51513, Isolated from Middle Ear Fluid from a Child with Otitis Media.</title>
        <authorList>
            <person name="Brinkrolf K."/>
            <person name="Schneider J."/>
            <person name="Knecht M."/>
            <person name="Ruckert C."/>
            <person name="Tauch A."/>
        </authorList>
    </citation>
    <scope>NUCLEOTIDE SEQUENCE [LARGE SCALE GENOMIC DNA]</scope>
    <source>
        <strain evidence="10 11">ATCC 51513</strain>
    </source>
</reference>
<evidence type="ECO:0000256" key="8">
    <source>
        <dbReference type="RuleBase" id="RU368092"/>
    </source>
</evidence>
<keyword evidence="6 8" id="KW-0100">Branched-chain amino acid biosynthesis</keyword>
<dbReference type="GO" id="GO:0009099">
    <property type="term" value="P:L-valine biosynthetic process"/>
    <property type="evidence" value="ECO:0007669"/>
    <property type="project" value="UniProtKB-UniRule"/>
</dbReference>
<dbReference type="SUPFAM" id="SSF55021">
    <property type="entry name" value="ACT-like"/>
    <property type="match status" value="2"/>
</dbReference>
<feature type="domain" description="ACT" evidence="9">
    <location>
        <begin position="17"/>
        <end position="91"/>
    </location>
</feature>
<proteinExistence type="inferred from homology"/>
<evidence type="ECO:0000256" key="2">
    <source>
        <dbReference type="ARBA" id="ARBA00005025"/>
    </source>
</evidence>
<dbReference type="GO" id="GO:0009097">
    <property type="term" value="P:isoleucine biosynthetic process"/>
    <property type="evidence" value="ECO:0007669"/>
    <property type="project" value="UniProtKB-UniRule"/>
</dbReference>
<dbReference type="GO" id="GO:0003984">
    <property type="term" value="F:acetolactate synthase activity"/>
    <property type="evidence" value="ECO:0007669"/>
    <property type="project" value="UniProtKB-UniRule"/>
</dbReference>
<dbReference type="EMBL" id="CAJZ01000100">
    <property type="protein sequence ID" value="CCI83400.1"/>
    <property type="molecule type" value="Genomic_DNA"/>
</dbReference>
<dbReference type="UniPathway" id="UPA00047">
    <property type="reaction ID" value="UER00055"/>
</dbReference>
<comment type="pathway">
    <text evidence="2 8">Amino-acid biosynthesis; L-valine biosynthesis; L-valine from pyruvate: step 1/4.</text>
</comment>
<dbReference type="Proteomes" id="UP000011016">
    <property type="component" value="Unassembled WGS sequence"/>
</dbReference>
<dbReference type="EC" id="2.2.1.6" evidence="8"/>
<comment type="function">
    <text evidence="8">Catalyzes the conversion of 2 pyruvate molecules into acetolactate in the first common step of the biosynthetic pathway of the branched-amino acids such as leucine, isoleucine, and valine.</text>
</comment>
<dbReference type="InterPro" id="IPR019455">
    <property type="entry name" value="Acetolactate_synth_ssu_C"/>
</dbReference>
<accession>I7KJ66</accession>
<evidence type="ECO:0000256" key="1">
    <source>
        <dbReference type="ARBA" id="ARBA00004974"/>
    </source>
</evidence>
<dbReference type="PROSITE" id="PS51671">
    <property type="entry name" value="ACT"/>
    <property type="match status" value="1"/>
</dbReference>
<comment type="caution">
    <text evidence="10">The sequence shown here is derived from an EMBL/GenBank/DDBJ whole genome shotgun (WGS) entry which is preliminary data.</text>
</comment>
<keyword evidence="8 10" id="KW-0808">Transferase</keyword>
<organism evidence="10 11">
    <name type="scientific">Corynebacterium otitidis ATCC 51513</name>
    <dbReference type="NCBI Taxonomy" id="883169"/>
    <lineage>
        <taxon>Bacteria</taxon>
        <taxon>Bacillati</taxon>
        <taxon>Actinomycetota</taxon>
        <taxon>Actinomycetes</taxon>
        <taxon>Mycobacteriales</taxon>
        <taxon>Corynebacteriaceae</taxon>
        <taxon>Corynebacterium</taxon>
    </lineage>
</organism>
<comment type="similarity">
    <text evidence="3 8">Belongs to the acetolactate synthase small subunit family.</text>
</comment>
<dbReference type="GO" id="GO:1990610">
    <property type="term" value="F:acetolactate synthase regulator activity"/>
    <property type="evidence" value="ECO:0007669"/>
    <property type="project" value="UniProtKB-UniRule"/>
</dbReference>
<dbReference type="InterPro" id="IPR054480">
    <property type="entry name" value="AHAS_small-like_ACT"/>
</dbReference>
<evidence type="ECO:0000313" key="11">
    <source>
        <dbReference type="Proteomes" id="UP000011016"/>
    </source>
</evidence>
<evidence type="ECO:0000259" key="9">
    <source>
        <dbReference type="PROSITE" id="PS51671"/>
    </source>
</evidence>
<dbReference type="Pfam" id="PF22629">
    <property type="entry name" value="ACT_AHAS_ss"/>
    <property type="match status" value="1"/>
</dbReference>
<dbReference type="Pfam" id="PF10369">
    <property type="entry name" value="ALS_ss_C"/>
    <property type="match status" value="1"/>
</dbReference>
<dbReference type="NCBIfam" id="NF008864">
    <property type="entry name" value="PRK11895.1"/>
    <property type="match status" value="1"/>
</dbReference>
<evidence type="ECO:0000256" key="7">
    <source>
        <dbReference type="ARBA" id="ARBA00048670"/>
    </source>
</evidence>
<evidence type="ECO:0000256" key="4">
    <source>
        <dbReference type="ARBA" id="ARBA00011744"/>
    </source>
</evidence>
<evidence type="ECO:0000256" key="5">
    <source>
        <dbReference type="ARBA" id="ARBA00022605"/>
    </source>
</evidence>
<dbReference type="FunFam" id="3.30.70.1150:FF:000001">
    <property type="entry name" value="Acetolactate synthase small subunit"/>
    <property type="match status" value="1"/>
</dbReference>
<dbReference type="Gene3D" id="3.30.70.1150">
    <property type="entry name" value="ACT-like. Chain A, domain 2"/>
    <property type="match status" value="1"/>
</dbReference>
<dbReference type="InterPro" id="IPR045865">
    <property type="entry name" value="ACT-like_dom_sf"/>
</dbReference>
<comment type="subunit">
    <text evidence="4 8">Dimer of large and small chains.</text>
</comment>
<dbReference type="NCBIfam" id="TIGR00119">
    <property type="entry name" value="acolac_sm"/>
    <property type="match status" value="1"/>
</dbReference>
<dbReference type="UniPathway" id="UPA00049">
    <property type="reaction ID" value="UER00059"/>
</dbReference>
<dbReference type="InterPro" id="IPR004789">
    <property type="entry name" value="Acetalactate_synth_ssu"/>
</dbReference>
<keyword evidence="5 8" id="KW-0028">Amino-acid biosynthesis</keyword>
<dbReference type="InterPro" id="IPR027271">
    <property type="entry name" value="Acetolactate_synth/TF_NikR_C"/>
</dbReference>
<comment type="pathway">
    <text evidence="1 8">Amino-acid biosynthesis; L-isoleucine biosynthesis; L-isoleucine from 2-oxobutanoate: step 1/4.</text>
</comment>
<name>I7KJ66_9CORY</name>
<dbReference type="InterPro" id="IPR002912">
    <property type="entry name" value="ACT_dom"/>
</dbReference>
<sequence>MHMATETDHAKDKPVNILSVLVQDVDGIISRVTSMFTRRSFNLVSLVSARTETEGINRITIVVHADEEKIEQITKQLNKIIQVIKVLRLDKETTIARAMMLVKVAVTNQTRPQVVDAAGIFRARVVDVAPGSVVIEATGAPGKLRALLDVLEPFGIKEMVQSGQVALSRGPKTLAPSH</sequence>
<evidence type="ECO:0000256" key="3">
    <source>
        <dbReference type="ARBA" id="ARBA00006341"/>
    </source>
</evidence>
<dbReference type="PANTHER" id="PTHR30239:SF0">
    <property type="entry name" value="ACETOLACTATE SYNTHASE SMALL SUBUNIT 1, CHLOROPLASTIC"/>
    <property type="match status" value="1"/>
</dbReference>
<protein>
    <recommendedName>
        <fullName evidence="8">Acetolactate synthase small subunit</fullName>
        <shortName evidence="8">AHAS</shortName>
        <shortName evidence="8">ALS</shortName>
        <ecNumber evidence="8">2.2.1.6</ecNumber>
    </recommendedName>
    <alternativeName>
        <fullName evidence="8">Acetohydroxy-acid synthase small subunit</fullName>
    </alternativeName>
</protein>
<dbReference type="GO" id="GO:0005829">
    <property type="term" value="C:cytosol"/>
    <property type="evidence" value="ECO:0007669"/>
    <property type="project" value="TreeGrafter"/>
</dbReference>
<dbReference type="AlphaFoldDB" id="I7KJ66"/>
<dbReference type="Gene3D" id="3.30.70.260">
    <property type="match status" value="1"/>
</dbReference>
<gene>
    <name evidence="10" type="primary">ilvH</name>
    <name evidence="10" type="ORF">BN46_0664</name>
</gene>
<comment type="catalytic activity">
    <reaction evidence="7 8">
        <text>2 pyruvate + H(+) = (2S)-2-acetolactate + CO2</text>
        <dbReference type="Rhea" id="RHEA:25249"/>
        <dbReference type="ChEBI" id="CHEBI:15361"/>
        <dbReference type="ChEBI" id="CHEBI:15378"/>
        <dbReference type="ChEBI" id="CHEBI:16526"/>
        <dbReference type="ChEBI" id="CHEBI:58476"/>
        <dbReference type="EC" id="2.2.1.6"/>
    </reaction>
</comment>
<evidence type="ECO:0000313" key="10">
    <source>
        <dbReference type="EMBL" id="CCI83400.1"/>
    </source>
</evidence>